<name>A0AAW0K7S8_QUESU</name>
<keyword evidence="2" id="KW-1185">Reference proteome</keyword>
<proteinExistence type="predicted"/>
<sequence length="131" mass="15184">MYFTTLFVRRKISMLMKKLGSNHFKNSYIRIDSTKSLKTRKVPKDFLYAYYDLQNHLNAQISNPSQIFKLFTFQIEPIHHSNRDTTKNKGRNSRTKCRERKRRAMTIEVVVVVPVNTANRNGGGAQGFGLG</sequence>
<dbReference type="Proteomes" id="UP000237347">
    <property type="component" value="Unassembled WGS sequence"/>
</dbReference>
<organism evidence="1 2">
    <name type="scientific">Quercus suber</name>
    <name type="common">Cork oak</name>
    <dbReference type="NCBI Taxonomy" id="58331"/>
    <lineage>
        <taxon>Eukaryota</taxon>
        <taxon>Viridiplantae</taxon>
        <taxon>Streptophyta</taxon>
        <taxon>Embryophyta</taxon>
        <taxon>Tracheophyta</taxon>
        <taxon>Spermatophyta</taxon>
        <taxon>Magnoliopsida</taxon>
        <taxon>eudicotyledons</taxon>
        <taxon>Gunneridae</taxon>
        <taxon>Pentapetalae</taxon>
        <taxon>rosids</taxon>
        <taxon>fabids</taxon>
        <taxon>Fagales</taxon>
        <taxon>Fagaceae</taxon>
        <taxon>Quercus</taxon>
    </lineage>
</organism>
<comment type="caution">
    <text evidence="1">The sequence shown here is derived from an EMBL/GenBank/DDBJ whole genome shotgun (WGS) entry which is preliminary data.</text>
</comment>
<evidence type="ECO:0000313" key="1">
    <source>
        <dbReference type="EMBL" id="KAK7834554.1"/>
    </source>
</evidence>
<reference evidence="1 2" key="1">
    <citation type="journal article" date="2018" name="Sci. Data">
        <title>The draft genome sequence of cork oak.</title>
        <authorList>
            <person name="Ramos A.M."/>
            <person name="Usie A."/>
            <person name="Barbosa P."/>
            <person name="Barros P.M."/>
            <person name="Capote T."/>
            <person name="Chaves I."/>
            <person name="Simoes F."/>
            <person name="Abreu I."/>
            <person name="Carrasquinho I."/>
            <person name="Faro C."/>
            <person name="Guimaraes J.B."/>
            <person name="Mendonca D."/>
            <person name="Nobrega F."/>
            <person name="Rodrigues L."/>
            <person name="Saibo N.J.M."/>
            <person name="Varela M.C."/>
            <person name="Egas C."/>
            <person name="Matos J."/>
            <person name="Miguel C.M."/>
            <person name="Oliveira M.M."/>
            <person name="Ricardo C.P."/>
            <person name="Goncalves S."/>
        </authorList>
    </citation>
    <scope>NUCLEOTIDE SEQUENCE [LARGE SCALE GENOMIC DNA]</scope>
    <source>
        <strain evidence="2">cv. HL8</strain>
    </source>
</reference>
<protein>
    <submittedName>
        <fullName evidence="1">Uncharacterized protein</fullName>
    </submittedName>
</protein>
<dbReference type="AlphaFoldDB" id="A0AAW0K7S8"/>
<accession>A0AAW0K7S8</accession>
<gene>
    <name evidence="1" type="ORF">CFP56_024662</name>
</gene>
<dbReference type="EMBL" id="PKMF04000386">
    <property type="protein sequence ID" value="KAK7834554.1"/>
    <property type="molecule type" value="Genomic_DNA"/>
</dbReference>
<evidence type="ECO:0000313" key="2">
    <source>
        <dbReference type="Proteomes" id="UP000237347"/>
    </source>
</evidence>